<organism evidence="3 4">
    <name type="scientific">Silvibacterium dinghuense</name>
    <dbReference type="NCBI Taxonomy" id="1560006"/>
    <lineage>
        <taxon>Bacteria</taxon>
        <taxon>Pseudomonadati</taxon>
        <taxon>Acidobacteriota</taxon>
        <taxon>Terriglobia</taxon>
        <taxon>Terriglobales</taxon>
        <taxon>Acidobacteriaceae</taxon>
        <taxon>Silvibacterium</taxon>
    </lineage>
</organism>
<evidence type="ECO:0000256" key="1">
    <source>
        <dbReference type="SAM" id="MobiDB-lite"/>
    </source>
</evidence>
<accession>A0A4Q1SGT5</accession>
<feature type="domain" description="JmjC" evidence="2">
    <location>
        <begin position="122"/>
        <end position="286"/>
    </location>
</feature>
<dbReference type="InterPro" id="IPR003347">
    <property type="entry name" value="JmjC_dom"/>
</dbReference>
<evidence type="ECO:0000313" key="3">
    <source>
        <dbReference type="EMBL" id="RXS96724.1"/>
    </source>
</evidence>
<dbReference type="OrthoDB" id="112741at2"/>
<comment type="caution">
    <text evidence="3">The sequence shown here is derived from an EMBL/GenBank/DDBJ whole genome shotgun (WGS) entry which is preliminary data.</text>
</comment>
<dbReference type="AlphaFoldDB" id="A0A4Q1SGT5"/>
<feature type="compositionally biased region" description="Polar residues" evidence="1">
    <location>
        <begin position="10"/>
        <end position="22"/>
    </location>
</feature>
<dbReference type="PROSITE" id="PS51184">
    <property type="entry name" value="JMJC"/>
    <property type="match status" value="1"/>
</dbReference>
<keyword evidence="4" id="KW-1185">Reference proteome</keyword>
<gene>
    <name evidence="3" type="ORF">ESZ00_01895</name>
</gene>
<sequence length="343" mass="39089">MNLARHRTHMATSSIANGNLPVSQPAVSSGSAPLVSCDERIFRENFNRLPFEVAHRFSGHPLFELSRLVELANEITSRNDPHRPHGDAYCLIGNPSHADKALETSKPVREVRETIEQIEKANGWIMLNHVERNPAYQKILEDGIADVLQLAGRQVKNKIKWFESIIFITSPGRSTPYHVDRECAWLLQIRGDKEIHFFPRSNKAAVPDEELERFWAVDNQAGVYKPELEDQSMVFMMKPGTGTHIPVNTGHWLKNGNDVSISMNINFVFHDRLWGNIYKANHMLRQRGLKPTPPGQSAFKDAVKGAAWSAMQRVNGAIKKKPYQPQIAKEQNERIFKQMEGRW</sequence>
<dbReference type="Proteomes" id="UP000290253">
    <property type="component" value="Unassembled WGS sequence"/>
</dbReference>
<evidence type="ECO:0000313" key="4">
    <source>
        <dbReference type="Proteomes" id="UP000290253"/>
    </source>
</evidence>
<evidence type="ECO:0000259" key="2">
    <source>
        <dbReference type="PROSITE" id="PS51184"/>
    </source>
</evidence>
<dbReference type="EMBL" id="SDMK01000001">
    <property type="protein sequence ID" value="RXS96724.1"/>
    <property type="molecule type" value="Genomic_DNA"/>
</dbReference>
<feature type="region of interest" description="Disordered" evidence="1">
    <location>
        <begin position="1"/>
        <end position="22"/>
    </location>
</feature>
<dbReference type="SUPFAM" id="SSF51197">
    <property type="entry name" value="Clavaminate synthase-like"/>
    <property type="match status" value="1"/>
</dbReference>
<reference evidence="3 4" key="1">
    <citation type="journal article" date="2016" name="Int. J. Syst. Evol. Microbiol.">
        <title>Acidipila dinghuensis sp. nov., an acidobacterium isolated from forest soil.</title>
        <authorList>
            <person name="Jiang Y.W."/>
            <person name="Wang J."/>
            <person name="Chen M.H."/>
            <person name="Lv Y.Y."/>
            <person name="Qiu L.H."/>
        </authorList>
    </citation>
    <scope>NUCLEOTIDE SEQUENCE [LARGE SCALE GENOMIC DNA]</scope>
    <source>
        <strain evidence="3 4">DHOF10</strain>
    </source>
</reference>
<dbReference type="RefSeq" id="WP_129206479.1">
    <property type="nucleotide sequence ID" value="NZ_BMGU01000001.1"/>
</dbReference>
<dbReference type="Gene3D" id="2.60.120.650">
    <property type="entry name" value="Cupin"/>
    <property type="match status" value="1"/>
</dbReference>
<name>A0A4Q1SGT5_9BACT</name>
<proteinExistence type="predicted"/>
<protein>
    <submittedName>
        <fullName evidence="3">Transcriptional regulator</fullName>
    </submittedName>
</protein>